<feature type="binding site" description="axial binding residue" evidence="6">
    <location>
        <position position="466"/>
    </location>
    <ligand>
        <name>heme</name>
        <dbReference type="ChEBI" id="CHEBI:30413"/>
    </ligand>
    <ligandPart>
        <name>Fe</name>
        <dbReference type="ChEBI" id="CHEBI:18248"/>
    </ligandPart>
</feature>
<keyword evidence="8" id="KW-1133">Transmembrane helix</keyword>
<keyword evidence="10" id="KW-1185">Reference proteome</keyword>
<dbReference type="OrthoDB" id="3945418at2759"/>
<comment type="similarity">
    <text evidence="2 7">Belongs to the cytochrome P450 family.</text>
</comment>
<evidence type="ECO:0000256" key="1">
    <source>
        <dbReference type="ARBA" id="ARBA00001971"/>
    </source>
</evidence>
<accession>A0A232LT69</accession>
<comment type="cofactor">
    <cofactor evidence="1 6">
        <name>heme</name>
        <dbReference type="ChEBI" id="CHEBI:30413"/>
    </cofactor>
</comment>
<evidence type="ECO:0000256" key="4">
    <source>
        <dbReference type="ARBA" id="ARBA00023002"/>
    </source>
</evidence>
<dbReference type="PANTHER" id="PTHR24305:SF166">
    <property type="entry name" value="CYTOCHROME P450 12A4, MITOCHONDRIAL-RELATED"/>
    <property type="match status" value="1"/>
</dbReference>
<evidence type="ECO:0008006" key="11">
    <source>
        <dbReference type="Google" id="ProtNLM"/>
    </source>
</evidence>
<evidence type="ECO:0000313" key="10">
    <source>
        <dbReference type="Proteomes" id="UP000243515"/>
    </source>
</evidence>
<dbReference type="InterPro" id="IPR017972">
    <property type="entry name" value="Cyt_P450_CS"/>
</dbReference>
<keyword evidence="6 7" id="KW-0349">Heme</keyword>
<evidence type="ECO:0000256" key="2">
    <source>
        <dbReference type="ARBA" id="ARBA00010617"/>
    </source>
</evidence>
<dbReference type="AlphaFoldDB" id="A0A232LT69"/>
<dbReference type="PRINTS" id="PR00385">
    <property type="entry name" value="P450"/>
</dbReference>
<evidence type="ECO:0000256" key="8">
    <source>
        <dbReference type="SAM" id="Phobius"/>
    </source>
</evidence>
<dbReference type="GO" id="GO:0005506">
    <property type="term" value="F:iron ion binding"/>
    <property type="evidence" value="ECO:0007669"/>
    <property type="project" value="InterPro"/>
</dbReference>
<gene>
    <name evidence="9" type="ORF">Egran_04906</name>
</gene>
<dbReference type="InterPro" id="IPR036396">
    <property type="entry name" value="Cyt_P450_sf"/>
</dbReference>
<keyword evidence="4 7" id="KW-0560">Oxidoreductase</keyword>
<dbReference type="SUPFAM" id="SSF48264">
    <property type="entry name" value="Cytochrome P450"/>
    <property type="match status" value="1"/>
</dbReference>
<dbReference type="CDD" id="cd11062">
    <property type="entry name" value="CYP58-like"/>
    <property type="match status" value="1"/>
</dbReference>
<protein>
    <recommendedName>
        <fullName evidence="11">Cytochrome P450 monooxygenase</fullName>
    </recommendedName>
</protein>
<dbReference type="Proteomes" id="UP000243515">
    <property type="component" value="Unassembled WGS sequence"/>
</dbReference>
<proteinExistence type="inferred from homology"/>
<evidence type="ECO:0000256" key="3">
    <source>
        <dbReference type="ARBA" id="ARBA00022723"/>
    </source>
</evidence>
<organism evidence="9 10">
    <name type="scientific">Elaphomyces granulatus</name>
    <dbReference type="NCBI Taxonomy" id="519963"/>
    <lineage>
        <taxon>Eukaryota</taxon>
        <taxon>Fungi</taxon>
        <taxon>Dikarya</taxon>
        <taxon>Ascomycota</taxon>
        <taxon>Pezizomycotina</taxon>
        <taxon>Eurotiomycetes</taxon>
        <taxon>Eurotiomycetidae</taxon>
        <taxon>Eurotiales</taxon>
        <taxon>Elaphomycetaceae</taxon>
        <taxon>Elaphomyces</taxon>
    </lineage>
</organism>
<feature type="transmembrane region" description="Helical" evidence="8">
    <location>
        <begin position="20"/>
        <end position="39"/>
    </location>
</feature>
<dbReference type="Pfam" id="PF00067">
    <property type="entry name" value="p450"/>
    <property type="match status" value="1"/>
</dbReference>
<dbReference type="EMBL" id="NPHW01004926">
    <property type="protein sequence ID" value="OXV07329.1"/>
    <property type="molecule type" value="Genomic_DNA"/>
</dbReference>
<evidence type="ECO:0000256" key="6">
    <source>
        <dbReference type="PIRSR" id="PIRSR602401-1"/>
    </source>
</evidence>
<evidence type="ECO:0000313" key="9">
    <source>
        <dbReference type="EMBL" id="OXV07329.1"/>
    </source>
</evidence>
<dbReference type="InterPro" id="IPR002401">
    <property type="entry name" value="Cyt_P450_E_grp-I"/>
</dbReference>
<keyword evidence="7" id="KW-0503">Monooxygenase</keyword>
<name>A0A232LT69_9EURO</name>
<dbReference type="GO" id="GO:0020037">
    <property type="term" value="F:heme binding"/>
    <property type="evidence" value="ECO:0007669"/>
    <property type="project" value="InterPro"/>
</dbReference>
<dbReference type="Gene3D" id="1.10.630.10">
    <property type="entry name" value="Cytochrome P450"/>
    <property type="match status" value="1"/>
</dbReference>
<dbReference type="PANTHER" id="PTHR24305">
    <property type="entry name" value="CYTOCHROME P450"/>
    <property type="match status" value="1"/>
</dbReference>
<keyword evidence="3 6" id="KW-0479">Metal-binding</keyword>
<comment type="caution">
    <text evidence="9">The sequence shown here is derived from an EMBL/GenBank/DDBJ whole genome shotgun (WGS) entry which is preliminary data.</text>
</comment>
<sequence length="510" mass="58302">MVLIYELQQKVLQNPKETALGLAAAFIVVYTASWVIIAIHRITFHPLARFPGPFLCRISYIYQIYYEAYLNGRMLERLPDLHKKYGPVVRINPNEVHLSDPELYHVIYRQSSPFLKDPYAYKLGAPNSLSMSLDPVKHRRRKEILNPCFSKRRVFMLQHIMYEEMDKVFASVSALAEKGEPVPIQDAYYCYTSDVISRYLFGKSLALIELPNFAKDRVDQLRSFTSSIWVSIHISLIRNLVLSMPRSVANVVASGWMKILWFCETVAAEAIKEHEIHGKLEKDLGQETIFDRMLNSNARKDETNEKYRTVGFQDLADEGASLLVAGTETTATTIAYATYYLLLHPDKRRKLLEEIATVERDDNGRLPLSKLDALPYLNGVIKETLRYTNGVPGRLTRVVPTGGLFVPQINSYIPEGSVVGISHNLIHFNPKTFEDPHEFKPERWLGEKGKELDHWLLAFSKGSRDCIGKTLAVAEIQVMIANLFTTFDLELLVGHEEDMEILDRVIVHSR</sequence>
<dbReference type="GO" id="GO:0016705">
    <property type="term" value="F:oxidoreductase activity, acting on paired donors, with incorporation or reduction of molecular oxygen"/>
    <property type="evidence" value="ECO:0007669"/>
    <property type="project" value="InterPro"/>
</dbReference>
<keyword evidence="5 6" id="KW-0408">Iron</keyword>
<dbReference type="InterPro" id="IPR050121">
    <property type="entry name" value="Cytochrome_P450_monoxygenase"/>
</dbReference>
<dbReference type="InterPro" id="IPR001128">
    <property type="entry name" value="Cyt_P450"/>
</dbReference>
<keyword evidence="8" id="KW-0472">Membrane</keyword>
<dbReference type="PROSITE" id="PS00086">
    <property type="entry name" value="CYTOCHROME_P450"/>
    <property type="match status" value="1"/>
</dbReference>
<dbReference type="PRINTS" id="PR00463">
    <property type="entry name" value="EP450I"/>
</dbReference>
<evidence type="ECO:0000256" key="5">
    <source>
        <dbReference type="ARBA" id="ARBA00023004"/>
    </source>
</evidence>
<feature type="non-terminal residue" evidence="9">
    <location>
        <position position="510"/>
    </location>
</feature>
<dbReference type="GO" id="GO:0004497">
    <property type="term" value="F:monooxygenase activity"/>
    <property type="evidence" value="ECO:0007669"/>
    <property type="project" value="UniProtKB-KW"/>
</dbReference>
<evidence type="ECO:0000256" key="7">
    <source>
        <dbReference type="RuleBase" id="RU000461"/>
    </source>
</evidence>
<reference evidence="9 10" key="1">
    <citation type="journal article" date="2015" name="Environ. Microbiol.">
        <title>Metagenome sequence of Elaphomyces granulatus from sporocarp tissue reveals Ascomycota ectomycorrhizal fingerprints of genome expansion and a Proteobacteria-rich microbiome.</title>
        <authorList>
            <person name="Quandt C.A."/>
            <person name="Kohler A."/>
            <person name="Hesse C.N."/>
            <person name="Sharpton T.J."/>
            <person name="Martin F."/>
            <person name="Spatafora J.W."/>
        </authorList>
    </citation>
    <scope>NUCLEOTIDE SEQUENCE [LARGE SCALE GENOMIC DNA]</scope>
    <source>
        <strain evidence="9 10">OSC145934</strain>
    </source>
</reference>
<keyword evidence="8" id="KW-0812">Transmembrane</keyword>